<dbReference type="InterPro" id="IPR020867">
    <property type="entry name" value="THF_DH/CycHdrlase_CS"/>
</dbReference>
<dbReference type="PANTHER" id="PTHR48099">
    <property type="entry name" value="C-1-TETRAHYDROFOLATE SYNTHASE, CYTOPLASMIC-RELATED"/>
    <property type="match status" value="1"/>
</dbReference>
<comment type="catalytic activity">
    <reaction evidence="12">
        <text>(6R)-5,10-methenyltetrahydrofolate + H2O = (6R)-10-formyltetrahydrofolate + H(+)</text>
        <dbReference type="Rhea" id="RHEA:23700"/>
        <dbReference type="ChEBI" id="CHEBI:15377"/>
        <dbReference type="ChEBI" id="CHEBI:15378"/>
        <dbReference type="ChEBI" id="CHEBI:57455"/>
        <dbReference type="ChEBI" id="CHEBI:195366"/>
        <dbReference type="EC" id="3.5.4.9"/>
    </reaction>
</comment>
<dbReference type="InterPro" id="IPR036291">
    <property type="entry name" value="NAD(P)-bd_dom_sf"/>
</dbReference>
<evidence type="ECO:0000259" key="14">
    <source>
        <dbReference type="Pfam" id="PF02882"/>
    </source>
</evidence>
<dbReference type="GO" id="GO:0000105">
    <property type="term" value="P:L-histidine biosynthetic process"/>
    <property type="evidence" value="ECO:0007669"/>
    <property type="project" value="UniProtKB-KW"/>
</dbReference>
<dbReference type="AlphaFoldDB" id="A0A1Y6EQL6"/>
<comment type="pathway">
    <text evidence="1 12">One-carbon metabolism; tetrahydrofolate interconversion.</text>
</comment>
<proteinExistence type="inferred from homology"/>
<sequence>MSKPNCGKRSRTQPFKQIGADMTAKIIDGKRFAEELRGRIAGHVERLKAEHGITPGLAVVIVGHDPASQVYVSSKARQTAEVGMNSYKYELPEDVSELDLLELIRRLNDDKAVHGILVQMPVPRHIDPNKVIEAIDPAKDVDCFTPANVGKVQIGLAGPVSCTPLGCLMLLRDELGSLEGKHAVIIGRSNLVGKPMMQLLLRDNCTVTVAHSRTRDLAAVVRQADIVVAAVGRPQMIKGDWIKPGAVVIDVGINRIDAPERGEGKTRLVGDVDTAAASEVAAAITPVPGGVGPMTIACLLANTITTASLINGLTPPSDLTA</sequence>
<dbReference type="EC" id="1.5.1.5" evidence="12"/>
<keyword evidence="10 12" id="KW-0486">Methionine biosynthesis</keyword>
<dbReference type="FunFam" id="3.40.50.720:FF:000006">
    <property type="entry name" value="Bifunctional protein FolD"/>
    <property type="match status" value="1"/>
</dbReference>
<evidence type="ECO:0000256" key="1">
    <source>
        <dbReference type="ARBA" id="ARBA00004777"/>
    </source>
</evidence>
<keyword evidence="9 12" id="KW-0368">Histidine biosynthesis</keyword>
<evidence type="ECO:0000259" key="13">
    <source>
        <dbReference type="Pfam" id="PF00763"/>
    </source>
</evidence>
<keyword evidence="4 12" id="KW-0028">Amino-acid biosynthesis</keyword>
<name>A0A1Y6EQL6_9HYPH</name>
<dbReference type="GO" id="GO:0004488">
    <property type="term" value="F:methylenetetrahydrofolate dehydrogenase (NADP+) activity"/>
    <property type="evidence" value="ECO:0007669"/>
    <property type="project" value="UniProtKB-UniRule"/>
</dbReference>
<dbReference type="NCBIfam" id="NF010785">
    <property type="entry name" value="PRK14188.1"/>
    <property type="match status" value="1"/>
</dbReference>
<gene>
    <name evidence="12" type="primary">folD</name>
    <name evidence="15" type="ORF">SAMN06295905_1020</name>
</gene>
<dbReference type="PROSITE" id="PS00766">
    <property type="entry name" value="THF_DHG_CYH_1"/>
    <property type="match status" value="1"/>
</dbReference>
<comment type="similarity">
    <text evidence="12">Belongs to the tetrahydrofolate dehydrogenase/cyclohydrolase family.</text>
</comment>
<dbReference type="PROSITE" id="PS00767">
    <property type="entry name" value="THF_DHG_CYH_2"/>
    <property type="match status" value="1"/>
</dbReference>
<dbReference type="FunFam" id="3.40.50.10860:FF:000005">
    <property type="entry name" value="C-1-tetrahydrofolate synthase, cytoplasmic, putative"/>
    <property type="match status" value="1"/>
</dbReference>
<accession>A0A1Y6EQL6</accession>
<keyword evidence="8 12" id="KW-0560">Oxidoreductase</keyword>
<keyword evidence="11 12" id="KW-0511">Multifunctional enzyme</keyword>
<dbReference type="InterPro" id="IPR020630">
    <property type="entry name" value="THF_DH/CycHdrlase_cat_dom"/>
</dbReference>
<keyword evidence="6 12" id="KW-0378">Hydrolase</keyword>
<evidence type="ECO:0000256" key="3">
    <source>
        <dbReference type="ARBA" id="ARBA00022563"/>
    </source>
</evidence>
<dbReference type="EMBL" id="FXWK01000001">
    <property type="protein sequence ID" value="SMQ64626.1"/>
    <property type="molecule type" value="Genomic_DNA"/>
</dbReference>
<evidence type="ECO:0000256" key="7">
    <source>
        <dbReference type="ARBA" id="ARBA00022857"/>
    </source>
</evidence>
<protein>
    <recommendedName>
        <fullName evidence="12">Bifunctional protein FolD</fullName>
    </recommendedName>
    <domain>
        <recommendedName>
            <fullName evidence="12">Methylenetetrahydrofolate dehydrogenase</fullName>
            <ecNumber evidence="12">1.5.1.5</ecNumber>
        </recommendedName>
    </domain>
    <domain>
        <recommendedName>
            <fullName evidence="12">Methenyltetrahydrofolate cyclohydrolase</fullName>
            <ecNumber evidence="12">3.5.4.9</ecNumber>
        </recommendedName>
    </domain>
</protein>
<evidence type="ECO:0000256" key="9">
    <source>
        <dbReference type="ARBA" id="ARBA00023102"/>
    </source>
</evidence>
<dbReference type="GO" id="GO:0005829">
    <property type="term" value="C:cytosol"/>
    <property type="evidence" value="ECO:0007669"/>
    <property type="project" value="TreeGrafter"/>
</dbReference>
<evidence type="ECO:0000256" key="6">
    <source>
        <dbReference type="ARBA" id="ARBA00022801"/>
    </source>
</evidence>
<keyword evidence="3 12" id="KW-0554">One-carbon metabolism</keyword>
<dbReference type="Pfam" id="PF00763">
    <property type="entry name" value="THF_DHG_CYH"/>
    <property type="match status" value="1"/>
</dbReference>
<keyword evidence="5 12" id="KW-0658">Purine biosynthesis</keyword>
<feature type="binding site" evidence="12">
    <location>
        <begin position="187"/>
        <end position="189"/>
    </location>
    <ligand>
        <name>NADP(+)</name>
        <dbReference type="ChEBI" id="CHEBI:58349"/>
    </ligand>
</feature>
<dbReference type="SUPFAM" id="SSF51735">
    <property type="entry name" value="NAD(P)-binding Rossmann-fold domains"/>
    <property type="match status" value="1"/>
</dbReference>
<feature type="domain" description="Tetrahydrofolate dehydrogenase/cyclohydrolase catalytic" evidence="13">
    <location>
        <begin position="27"/>
        <end position="142"/>
    </location>
</feature>
<dbReference type="PRINTS" id="PR00085">
    <property type="entry name" value="THFDHDRGNASE"/>
</dbReference>
<dbReference type="GO" id="GO:0009086">
    <property type="term" value="P:methionine biosynthetic process"/>
    <property type="evidence" value="ECO:0007669"/>
    <property type="project" value="UniProtKB-KW"/>
</dbReference>
<evidence type="ECO:0000256" key="12">
    <source>
        <dbReference type="HAMAP-Rule" id="MF_01576"/>
    </source>
</evidence>
<evidence type="ECO:0000256" key="8">
    <source>
        <dbReference type="ARBA" id="ARBA00023002"/>
    </source>
</evidence>
<dbReference type="PANTHER" id="PTHR48099:SF5">
    <property type="entry name" value="C-1-TETRAHYDROFOLATE SYNTHASE, CYTOPLASMIC"/>
    <property type="match status" value="1"/>
</dbReference>
<dbReference type="NCBIfam" id="NF010783">
    <property type="entry name" value="PRK14186.1"/>
    <property type="match status" value="1"/>
</dbReference>
<dbReference type="Pfam" id="PF02882">
    <property type="entry name" value="THF_DHG_CYH_C"/>
    <property type="match status" value="1"/>
</dbReference>
<keyword evidence="7 12" id="KW-0521">NADP</keyword>
<dbReference type="CDD" id="cd01080">
    <property type="entry name" value="NAD_bind_m-THF_DH_Cyclohyd"/>
    <property type="match status" value="1"/>
</dbReference>
<evidence type="ECO:0000256" key="11">
    <source>
        <dbReference type="ARBA" id="ARBA00023268"/>
    </source>
</evidence>
<dbReference type="InterPro" id="IPR046346">
    <property type="entry name" value="Aminoacid_DH-like_N_sf"/>
</dbReference>
<dbReference type="Proteomes" id="UP000194474">
    <property type="component" value="Unassembled WGS sequence"/>
</dbReference>
<dbReference type="HAMAP" id="MF_01576">
    <property type="entry name" value="THF_DHG_CYH"/>
    <property type="match status" value="1"/>
</dbReference>
<evidence type="ECO:0000256" key="2">
    <source>
        <dbReference type="ARBA" id="ARBA00011738"/>
    </source>
</evidence>
<dbReference type="Gene3D" id="3.40.50.10860">
    <property type="entry name" value="Leucine Dehydrogenase, chain A, domain 1"/>
    <property type="match status" value="1"/>
</dbReference>
<dbReference type="GO" id="GO:0035999">
    <property type="term" value="P:tetrahydrofolate interconversion"/>
    <property type="evidence" value="ECO:0007669"/>
    <property type="project" value="UniProtKB-UniRule"/>
</dbReference>
<feature type="domain" description="Tetrahydrofolate dehydrogenase/cyclohydrolase NAD(P)-binding" evidence="14">
    <location>
        <begin position="161"/>
        <end position="308"/>
    </location>
</feature>
<comment type="subunit">
    <text evidence="2 12">Homodimer.</text>
</comment>
<comment type="caution">
    <text evidence="12">Lacks conserved residue(s) required for the propagation of feature annotation.</text>
</comment>
<dbReference type="InterPro" id="IPR000672">
    <property type="entry name" value="THF_DH/CycHdrlase"/>
</dbReference>
<evidence type="ECO:0000256" key="5">
    <source>
        <dbReference type="ARBA" id="ARBA00022755"/>
    </source>
</evidence>
<dbReference type="Gene3D" id="3.40.50.720">
    <property type="entry name" value="NAD(P)-binding Rossmann-like Domain"/>
    <property type="match status" value="1"/>
</dbReference>
<comment type="catalytic activity">
    <reaction evidence="12">
        <text>(6R)-5,10-methylene-5,6,7,8-tetrahydrofolate + NADP(+) = (6R)-5,10-methenyltetrahydrofolate + NADPH</text>
        <dbReference type="Rhea" id="RHEA:22812"/>
        <dbReference type="ChEBI" id="CHEBI:15636"/>
        <dbReference type="ChEBI" id="CHEBI:57455"/>
        <dbReference type="ChEBI" id="CHEBI:57783"/>
        <dbReference type="ChEBI" id="CHEBI:58349"/>
        <dbReference type="EC" id="1.5.1.5"/>
    </reaction>
</comment>
<comment type="function">
    <text evidence="12">Catalyzes the oxidation of 5,10-methylenetetrahydrofolate to 5,10-methenyltetrahydrofolate and then the hydrolysis of 5,10-methenyltetrahydrofolate to 10-formyltetrahydrofolate.</text>
</comment>
<dbReference type="GO" id="GO:0004477">
    <property type="term" value="F:methenyltetrahydrofolate cyclohydrolase activity"/>
    <property type="evidence" value="ECO:0007669"/>
    <property type="project" value="UniProtKB-UniRule"/>
</dbReference>
<dbReference type="GO" id="GO:0006164">
    <property type="term" value="P:purine nucleotide biosynthetic process"/>
    <property type="evidence" value="ECO:0007669"/>
    <property type="project" value="UniProtKB-KW"/>
</dbReference>
<evidence type="ECO:0000256" key="4">
    <source>
        <dbReference type="ARBA" id="ARBA00022605"/>
    </source>
</evidence>
<dbReference type="InterPro" id="IPR020631">
    <property type="entry name" value="THF_DH/CycHdrlase_NAD-bd_dom"/>
</dbReference>
<evidence type="ECO:0000313" key="15">
    <source>
        <dbReference type="EMBL" id="SMQ64626.1"/>
    </source>
</evidence>
<dbReference type="UniPathway" id="UPA00193"/>
<keyword evidence="16" id="KW-1185">Reference proteome</keyword>
<evidence type="ECO:0000256" key="10">
    <source>
        <dbReference type="ARBA" id="ARBA00023167"/>
    </source>
</evidence>
<dbReference type="SUPFAM" id="SSF53223">
    <property type="entry name" value="Aminoacid dehydrogenase-like, N-terminal domain"/>
    <property type="match status" value="1"/>
</dbReference>
<reference evidence="16" key="1">
    <citation type="submission" date="2017-04" db="EMBL/GenBank/DDBJ databases">
        <authorList>
            <person name="Varghese N."/>
            <person name="Submissions S."/>
        </authorList>
    </citation>
    <scope>NUCLEOTIDE SEQUENCE [LARGE SCALE GENOMIC DNA]</scope>
</reference>
<dbReference type="EC" id="3.5.4.9" evidence="12"/>
<feature type="binding site" evidence="12">
    <location>
        <position position="253"/>
    </location>
    <ligand>
        <name>NADP(+)</name>
        <dbReference type="ChEBI" id="CHEBI:58349"/>
    </ligand>
</feature>
<organism evidence="15 16">
    <name type="scientific">Devosia lucknowensis</name>
    <dbReference type="NCBI Taxonomy" id="1096929"/>
    <lineage>
        <taxon>Bacteria</taxon>
        <taxon>Pseudomonadati</taxon>
        <taxon>Pseudomonadota</taxon>
        <taxon>Alphaproteobacteria</taxon>
        <taxon>Hyphomicrobiales</taxon>
        <taxon>Devosiaceae</taxon>
        <taxon>Devosia</taxon>
    </lineage>
</organism>
<evidence type="ECO:0000313" key="16">
    <source>
        <dbReference type="Proteomes" id="UP000194474"/>
    </source>
</evidence>